<evidence type="ECO:0000313" key="1">
    <source>
        <dbReference type="EMBL" id="KKZ10246.1"/>
    </source>
</evidence>
<gene>
    <name evidence="1" type="ORF">TE42_10530</name>
</gene>
<reference evidence="1 2" key="1">
    <citation type="submission" date="2015-01" db="EMBL/GenBank/DDBJ databases">
        <title>Lifestyle Evolution in Cyanobacterial Symbionts of Sponges.</title>
        <authorList>
            <person name="Burgsdorf I."/>
            <person name="Slaby B.M."/>
            <person name="Handley K.M."/>
            <person name="Haber M."/>
            <person name="Blom J."/>
            <person name="Marshall C.W."/>
            <person name="Gilbert J.A."/>
            <person name="Hentschel U."/>
            <person name="Steindler L."/>
        </authorList>
    </citation>
    <scope>NUCLEOTIDE SEQUENCE [LARGE SCALE GENOMIC DNA]</scope>
    <source>
        <strain evidence="1">SP3</strain>
    </source>
</reference>
<proteinExistence type="predicted"/>
<evidence type="ECO:0000313" key="2">
    <source>
        <dbReference type="Proteomes" id="UP000035067"/>
    </source>
</evidence>
<sequence>MEDQRFQHHWTRLILTRRRHAIKTHQAQLRDLQVANSSCATLGTRMFRLPRTPRGLSNLMLHCSETK</sequence>
<name>A0A0G2J3Y0_9SYNE</name>
<dbReference type="Proteomes" id="UP000035067">
    <property type="component" value="Unassembled WGS sequence"/>
</dbReference>
<dbReference type="AlphaFoldDB" id="A0A0G2J3Y0"/>
<dbReference type="EMBL" id="JXQG01000106">
    <property type="protein sequence ID" value="KKZ10246.1"/>
    <property type="molecule type" value="Genomic_DNA"/>
</dbReference>
<accession>A0A0G2J3Y0</accession>
<comment type="caution">
    <text evidence="1">The sequence shown here is derived from an EMBL/GenBank/DDBJ whole genome shotgun (WGS) entry which is preliminary data.</text>
</comment>
<organism evidence="1 2">
    <name type="scientific">Candidatus Synechococcus spongiarum SP3</name>
    <dbReference type="NCBI Taxonomy" id="1604020"/>
    <lineage>
        <taxon>Bacteria</taxon>
        <taxon>Bacillati</taxon>
        <taxon>Cyanobacteriota</taxon>
        <taxon>Cyanophyceae</taxon>
        <taxon>Synechococcales</taxon>
        <taxon>Synechococcaceae</taxon>
        <taxon>Synechococcus</taxon>
    </lineage>
</organism>
<dbReference type="PATRIC" id="fig|1604020.3.peg.881"/>
<protein>
    <submittedName>
        <fullName evidence="1">Uncharacterized protein</fullName>
    </submittedName>
</protein>